<reference evidence="2" key="1">
    <citation type="submission" date="2016-11" db="UniProtKB">
        <authorList>
            <consortium name="WormBaseParasite"/>
        </authorList>
    </citation>
    <scope>IDENTIFICATION</scope>
</reference>
<sequence length="22" mass="2545">MKMRQQAVRLSSRVGCIIINIK</sequence>
<evidence type="ECO:0000313" key="1">
    <source>
        <dbReference type="Proteomes" id="UP000095283"/>
    </source>
</evidence>
<keyword evidence="1" id="KW-1185">Reference proteome</keyword>
<protein>
    <submittedName>
        <fullName evidence="2">Uncharacterized protein</fullName>
    </submittedName>
</protein>
<name>A0A1I7X1P3_HETBA</name>
<dbReference type="WBParaSite" id="Hba_11375">
    <property type="protein sequence ID" value="Hba_11375"/>
    <property type="gene ID" value="Hba_11375"/>
</dbReference>
<accession>A0A1I7X1P3</accession>
<evidence type="ECO:0000313" key="2">
    <source>
        <dbReference type="WBParaSite" id="Hba_11375"/>
    </source>
</evidence>
<organism evidence="1 2">
    <name type="scientific">Heterorhabditis bacteriophora</name>
    <name type="common">Entomopathogenic nematode worm</name>
    <dbReference type="NCBI Taxonomy" id="37862"/>
    <lineage>
        <taxon>Eukaryota</taxon>
        <taxon>Metazoa</taxon>
        <taxon>Ecdysozoa</taxon>
        <taxon>Nematoda</taxon>
        <taxon>Chromadorea</taxon>
        <taxon>Rhabditida</taxon>
        <taxon>Rhabditina</taxon>
        <taxon>Rhabditomorpha</taxon>
        <taxon>Strongyloidea</taxon>
        <taxon>Heterorhabditidae</taxon>
        <taxon>Heterorhabditis</taxon>
    </lineage>
</organism>
<proteinExistence type="predicted"/>
<dbReference type="Proteomes" id="UP000095283">
    <property type="component" value="Unplaced"/>
</dbReference>
<dbReference type="AlphaFoldDB" id="A0A1I7X1P3"/>